<evidence type="ECO:0000256" key="7">
    <source>
        <dbReference type="ARBA" id="ARBA00022989"/>
    </source>
</evidence>
<dbReference type="AlphaFoldDB" id="A0A2N5ZG99"/>
<dbReference type="PANTHER" id="PTHR43823:SF3">
    <property type="entry name" value="MULTIDRUG EXPORT PROTEIN MEPA"/>
    <property type="match status" value="1"/>
</dbReference>
<dbReference type="InterPro" id="IPR045070">
    <property type="entry name" value="MATE_MepA-like"/>
</dbReference>
<gene>
    <name evidence="11" type="ORF">C0601_06330</name>
</gene>
<feature type="transmembrane region" description="Helical" evidence="10">
    <location>
        <begin position="275"/>
        <end position="297"/>
    </location>
</feature>
<evidence type="ECO:0000256" key="2">
    <source>
        <dbReference type="ARBA" id="ARBA00008417"/>
    </source>
</evidence>
<feature type="transmembrane region" description="Helical" evidence="10">
    <location>
        <begin position="406"/>
        <end position="427"/>
    </location>
</feature>
<evidence type="ECO:0000256" key="4">
    <source>
        <dbReference type="ARBA" id="ARBA00022448"/>
    </source>
</evidence>
<feature type="transmembrane region" description="Helical" evidence="10">
    <location>
        <begin position="334"/>
        <end position="356"/>
    </location>
</feature>
<keyword evidence="7 10" id="KW-1133">Transmembrane helix</keyword>
<keyword evidence="4" id="KW-0813">Transport</keyword>
<dbReference type="InterPro" id="IPR002528">
    <property type="entry name" value="MATE_fam"/>
</dbReference>
<dbReference type="CDD" id="cd13143">
    <property type="entry name" value="MATE_MepA_like"/>
    <property type="match status" value="1"/>
</dbReference>
<feature type="transmembrane region" description="Helical" evidence="10">
    <location>
        <begin position="112"/>
        <end position="134"/>
    </location>
</feature>
<feature type="transmembrane region" description="Helical" evidence="10">
    <location>
        <begin position="433"/>
        <end position="454"/>
    </location>
</feature>
<accession>A0A2N5ZG99</accession>
<dbReference type="EMBL" id="PKTG01000083">
    <property type="protein sequence ID" value="PLX17642.1"/>
    <property type="molecule type" value="Genomic_DNA"/>
</dbReference>
<dbReference type="InterPro" id="IPR048279">
    <property type="entry name" value="MdtK-like"/>
</dbReference>
<keyword evidence="8 10" id="KW-0472">Membrane</keyword>
<evidence type="ECO:0000256" key="8">
    <source>
        <dbReference type="ARBA" id="ARBA00023136"/>
    </source>
</evidence>
<dbReference type="NCBIfam" id="TIGR00797">
    <property type="entry name" value="matE"/>
    <property type="match status" value="1"/>
</dbReference>
<feature type="transmembrane region" description="Helical" evidence="10">
    <location>
        <begin position="185"/>
        <end position="207"/>
    </location>
</feature>
<name>A0A2N5ZG99_MUIH1</name>
<dbReference type="InterPro" id="IPR051327">
    <property type="entry name" value="MATE_MepA_subfamily"/>
</dbReference>
<dbReference type="PANTHER" id="PTHR43823">
    <property type="entry name" value="SPORULATION PROTEIN YKVU"/>
    <property type="match status" value="1"/>
</dbReference>
<comment type="subcellular location">
    <subcellularLocation>
        <location evidence="1">Cell membrane</location>
        <topology evidence="1">Multi-pass membrane protein</topology>
    </subcellularLocation>
</comment>
<dbReference type="GO" id="GO:0015297">
    <property type="term" value="F:antiporter activity"/>
    <property type="evidence" value="ECO:0007669"/>
    <property type="project" value="InterPro"/>
</dbReference>
<comment type="similarity">
    <text evidence="2">Belongs to the multi antimicrobial extrusion (MATE) (TC 2.A.66.1) family. MepA subfamily.</text>
</comment>
<evidence type="ECO:0000256" key="5">
    <source>
        <dbReference type="ARBA" id="ARBA00022475"/>
    </source>
</evidence>
<feature type="transmembrane region" description="Helical" evidence="10">
    <location>
        <begin position="154"/>
        <end position="173"/>
    </location>
</feature>
<comment type="caution">
    <text evidence="11">The sequence shown here is derived from an EMBL/GenBank/DDBJ whole genome shotgun (WGS) entry which is preliminary data.</text>
</comment>
<feature type="transmembrane region" description="Helical" evidence="10">
    <location>
        <begin position="35"/>
        <end position="55"/>
    </location>
</feature>
<evidence type="ECO:0000256" key="1">
    <source>
        <dbReference type="ARBA" id="ARBA00004651"/>
    </source>
</evidence>
<dbReference type="Proteomes" id="UP000234857">
    <property type="component" value="Unassembled WGS sequence"/>
</dbReference>
<reference evidence="11 12" key="1">
    <citation type="submission" date="2017-11" db="EMBL/GenBank/DDBJ databases">
        <title>Genome-resolved metagenomics identifies genetic mobility, metabolic interactions, and unexpected diversity in perchlorate-reducing communities.</title>
        <authorList>
            <person name="Barnum T.P."/>
            <person name="Figueroa I.A."/>
            <person name="Carlstrom C.I."/>
            <person name="Lucas L.N."/>
            <person name="Engelbrektson A.L."/>
            <person name="Coates J.D."/>
        </authorList>
    </citation>
    <scope>NUCLEOTIDE SEQUENCE [LARGE SCALE GENOMIC DNA]</scope>
    <source>
        <strain evidence="11">BM706</strain>
    </source>
</reference>
<dbReference type="GO" id="GO:0005886">
    <property type="term" value="C:plasma membrane"/>
    <property type="evidence" value="ECO:0007669"/>
    <property type="project" value="UniProtKB-SubCell"/>
</dbReference>
<feature type="transmembrane region" description="Helical" evidence="10">
    <location>
        <begin position="6"/>
        <end position="23"/>
    </location>
</feature>
<evidence type="ECO:0000313" key="12">
    <source>
        <dbReference type="Proteomes" id="UP000234857"/>
    </source>
</evidence>
<evidence type="ECO:0000313" key="11">
    <source>
        <dbReference type="EMBL" id="PLX17642.1"/>
    </source>
</evidence>
<dbReference type="GO" id="GO:0046677">
    <property type="term" value="P:response to antibiotic"/>
    <property type="evidence" value="ECO:0007669"/>
    <property type="project" value="UniProtKB-KW"/>
</dbReference>
<proteinExistence type="inferred from homology"/>
<evidence type="ECO:0000256" key="9">
    <source>
        <dbReference type="ARBA" id="ARBA00023251"/>
    </source>
</evidence>
<dbReference type="Pfam" id="PF01554">
    <property type="entry name" value="MatE"/>
    <property type="match status" value="2"/>
</dbReference>
<organism evidence="11 12">
    <name type="scientific">Muiribacterium halophilum</name>
    <dbReference type="NCBI Taxonomy" id="2053465"/>
    <lineage>
        <taxon>Bacteria</taxon>
        <taxon>Candidatus Muiribacteriota</taxon>
        <taxon>Candidatus Muiribacteriia</taxon>
        <taxon>Candidatus Muiribacteriales</taxon>
        <taxon>Candidatus Muiribacteriaceae</taxon>
        <taxon>Candidatus Muiribacterium</taxon>
    </lineage>
</organism>
<evidence type="ECO:0000256" key="10">
    <source>
        <dbReference type="SAM" id="Phobius"/>
    </source>
</evidence>
<sequence>MKFSAGFTFVFLNSIILIMIKNKDEASVNEILTELLRLSLPSILGLMVISLYWTIDSVFVGKGIGTDAVAALAVVFPFSLIVLAFAQLFGIGGQSVISRALGAKDNKKVSSCITTVFYSTFFLSILLIVFFKLFEEPLLELWGANEQILNLSKDYFNIVINGTLFLLMFISFNNIIRGEGKAIRAMLTLVITALTNTILNYIFIFQLNIGIKGAAIATVISQIAAFLFLISYLTSKKTSLRLQLDPALFEISVLSEIIKVGMASLLRQIFTAFKIILINNLIIISYTGLQLAAFGIMVKIQSIFLMPVFGILQGLSPVAGFNHGAKRPCNVKSAIYISIFLSTAFLIIFWSIIMIFPDNILSFFSSEASFVDSSDMFMRIFFLLLPLSGFQIIICGVLQSIGDVRYAFISNILRDGVIPIFVLLISYRYLNSIGIWLCFPVSEMISAVFILYIFKKEFKNICVRRAEDLLP</sequence>
<keyword evidence="9" id="KW-0046">Antibiotic resistance</keyword>
<evidence type="ECO:0000256" key="3">
    <source>
        <dbReference type="ARBA" id="ARBA00022106"/>
    </source>
</evidence>
<feature type="transmembrane region" description="Helical" evidence="10">
    <location>
        <begin position="67"/>
        <end position="91"/>
    </location>
</feature>
<dbReference type="GO" id="GO:0042910">
    <property type="term" value="F:xenobiotic transmembrane transporter activity"/>
    <property type="evidence" value="ECO:0007669"/>
    <property type="project" value="InterPro"/>
</dbReference>
<dbReference type="PIRSF" id="PIRSF006603">
    <property type="entry name" value="DinF"/>
    <property type="match status" value="1"/>
</dbReference>
<feature type="transmembrane region" description="Helical" evidence="10">
    <location>
        <begin position="213"/>
        <end position="233"/>
    </location>
</feature>
<feature type="transmembrane region" description="Helical" evidence="10">
    <location>
        <begin position="303"/>
        <end position="322"/>
    </location>
</feature>
<feature type="transmembrane region" description="Helical" evidence="10">
    <location>
        <begin position="376"/>
        <end position="399"/>
    </location>
</feature>
<evidence type="ECO:0000256" key="6">
    <source>
        <dbReference type="ARBA" id="ARBA00022692"/>
    </source>
</evidence>
<protein>
    <recommendedName>
        <fullName evidence="3">Multidrug export protein MepA</fullName>
    </recommendedName>
</protein>
<keyword evidence="5" id="KW-1003">Cell membrane</keyword>
<keyword evidence="6 10" id="KW-0812">Transmembrane</keyword>